<evidence type="ECO:0000313" key="1">
    <source>
        <dbReference type="EMBL" id="PRZ06886.1"/>
    </source>
</evidence>
<dbReference type="SUPFAM" id="SSF141694">
    <property type="entry name" value="AF2212/PG0164-like"/>
    <property type="match status" value="1"/>
</dbReference>
<accession>A0ABX5EHU5</accession>
<organism evidence="1 2">
    <name type="scientific">Isoptericola halotolerans</name>
    <dbReference type="NCBI Taxonomy" id="300560"/>
    <lineage>
        <taxon>Bacteria</taxon>
        <taxon>Bacillati</taxon>
        <taxon>Actinomycetota</taxon>
        <taxon>Actinomycetes</taxon>
        <taxon>Micrococcales</taxon>
        <taxon>Promicromonosporaceae</taxon>
        <taxon>Isoptericola</taxon>
    </lineage>
</organism>
<dbReference type="Gene3D" id="2.40.30.100">
    <property type="entry name" value="AF2212/PG0164-like"/>
    <property type="match status" value="1"/>
</dbReference>
<proteinExistence type="predicted"/>
<dbReference type="Proteomes" id="UP000239895">
    <property type="component" value="Unassembled WGS sequence"/>
</dbReference>
<dbReference type="InterPro" id="IPR037079">
    <property type="entry name" value="AF2212/PG0164-like_sf"/>
</dbReference>
<gene>
    <name evidence="1" type="ORF">BCL65_10524</name>
</gene>
<protein>
    <submittedName>
        <fullName evidence="1">Uncharacterized protein DUF1905</fullName>
    </submittedName>
</protein>
<comment type="caution">
    <text evidence="1">The sequence shown here is derived from an EMBL/GenBank/DDBJ whole genome shotgun (WGS) entry which is preliminary data.</text>
</comment>
<dbReference type="Pfam" id="PF08922">
    <property type="entry name" value="DUF1905"/>
    <property type="match status" value="1"/>
</dbReference>
<reference evidence="1 2" key="1">
    <citation type="submission" date="2018-03" db="EMBL/GenBank/DDBJ databases">
        <title>Comparative analysis of microorganisms from saline springs in Andes Mountain Range, Colombia.</title>
        <authorList>
            <person name="Rubin E."/>
        </authorList>
    </citation>
    <scope>NUCLEOTIDE SEQUENCE [LARGE SCALE GENOMIC DNA]</scope>
    <source>
        <strain evidence="1 2">CG 23</strain>
    </source>
</reference>
<keyword evidence="2" id="KW-1185">Reference proteome</keyword>
<sequence length="109" mass="12114">MSAARRNLAPVELMFTAPLWRWDARQDDAWWFVTVPPDASDVLADLPLPPRGFGSIRVRVTVGATTWSTSVFPSREQNGYVLPMKKSVRQAENLVADAPVHVTLAPRDA</sequence>
<dbReference type="InterPro" id="IPR015018">
    <property type="entry name" value="DUF1905"/>
</dbReference>
<name>A0ABX5EHU5_9MICO</name>
<dbReference type="EMBL" id="PVTX01000005">
    <property type="protein sequence ID" value="PRZ06886.1"/>
    <property type="molecule type" value="Genomic_DNA"/>
</dbReference>
<evidence type="ECO:0000313" key="2">
    <source>
        <dbReference type="Proteomes" id="UP000239895"/>
    </source>
</evidence>